<accession>J0WT84</accession>
<dbReference type="OrthoDB" id="1470350at2759"/>
<sequence length="340" mass="36604">MTVTQVDRLTFTILVDNCIEWMSELPPGFSHELRTQLQSGPPIDEETQVPILDLPNYCCGAHGLCVLITTEVGTNPPRTLLFDTGPDGRALERNLAAIKVPLDAIERVVLSHWHSDHTGGVLTLLSLLPDPAKVTVDAHASRPSARGILPPGATKVLARLPADPTLEEMQGKGANVETFEGDEGGHSVLGGTAWVSGEIPRVFSYEDGLKGSVRWDAEEKDWSSDELIKDERYLLVDVRGKGLVIFSACSHAGICNVVADAQKCFPGRPVHMVVGGLHLAGPELQYRVEPTVRFLTDDAKPDYVVPLHCTGFRAKVALEASFGHTCVPAGAGIRAIVQAS</sequence>
<dbReference type="InterPro" id="IPR036866">
    <property type="entry name" value="RibonucZ/Hydroxyglut_hydro"/>
</dbReference>
<dbReference type="KEGG" id="adl:AURDEDRAFT_108975"/>
<proteinExistence type="predicted"/>
<dbReference type="InterPro" id="IPR041712">
    <property type="entry name" value="DHPS-like_MBL-fold"/>
</dbReference>
<dbReference type="CDD" id="cd07713">
    <property type="entry name" value="DHPS-like_MBL-fold"/>
    <property type="match status" value="1"/>
</dbReference>
<evidence type="ECO:0000259" key="1">
    <source>
        <dbReference type="Pfam" id="PF00753"/>
    </source>
</evidence>
<name>J0WT84_AURST</name>
<dbReference type="GO" id="GO:0016740">
    <property type="term" value="F:transferase activity"/>
    <property type="evidence" value="ECO:0007669"/>
    <property type="project" value="TreeGrafter"/>
</dbReference>
<dbReference type="AlphaFoldDB" id="J0WT84"/>
<evidence type="ECO:0000313" key="3">
    <source>
        <dbReference type="Proteomes" id="UP000006514"/>
    </source>
</evidence>
<protein>
    <recommendedName>
        <fullName evidence="1">Metallo-beta-lactamase domain-containing protein</fullName>
    </recommendedName>
</protein>
<dbReference type="EMBL" id="JH687890">
    <property type="protein sequence ID" value="EJD35448.1"/>
    <property type="molecule type" value="Genomic_DNA"/>
</dbReference>
<feature type="domain" description="Metallo-beta-lactamase" evidence="1">
    <location>
        <begin position="78"/>
        <end position="143"/>
    </location>
</feature>
<dbReference type="SUPFAM" id="SSF56281">
    <property type="entry name" value="Metallo-hydrolase/oxidoreductase"/>
    <property type="match status" value="1"/>
</dbReference>
<dbReference type="Gene3D" id="3.60.15.10">
    <property type="entry name" value="Ribonuclease Z/Hydroxyacylglutathione hydrolase-like"/>
    <property type="match status" value="1"/>
</dbReference>
<organism evidence="2 3">
    <name type="scientific">Auricularia subglabra (strain TFB-10046 / SS5)</name>
    <name type="common">White-rot fungus</name>
    <name type="synonym">Auricularia delicata (strain TFB10046)</name>
    <dbReference type="NCBI Taxonomy" id="717982"/>
    <lineage>
        <taxon>Eukaryota</taxon>
        <taxon>Fungi</taxon>
        <taxon>Dikarya</taxon>
        <taxon>Basidiomycota</taxon>
        <taxon>Agaricomycotina</taxon>
        <taxon>Agaricomycetes</taxon>
        <taxon>Auriculariales</taxon>
        <taxon>Auriculariaceae</taxon>
        <taxon>Auricularia</taxon>
    </lineage>
</organism>
<dbReference type="Proteomes" id="UP000006514">
    <property type="component" value="Unassembled WGS sequence"/>
</dbReference>
<dbReference type="InterPro" id="IPR001279">
    <property type="entry name" value="Metallo-B-lactamas"/>
</dbReference>
<evidence type="ECO:0000313" key="2">
    <source>
        <dbReference type="EMBL" id="EJD35448.1"/>
    </source>
</evidence>
<dbReference type="OMA" id="CSGWRAK"/>
<keyword evidence="3" id="KW-1185">Reference proteome</keyword>
<dbReference type="InterPro" id="IPR052926">
    <property type="entry name" value="Metallo-beta-lactamase_dom"/>
</dbReference>
<dbReference type="Pfam" id="PF00753">
    <property type="entry name" value="Lactamase_B"/>
    <property type="match status" value="1"/>
</dbReference>
<reference evidence="3" key="1">
    <citation type="journal article" date="2012" name="Science">
        <title>The Paleozoic origin of enzymatic lignin decomposition reconstructed from 31 fungal genomes.</title>
        <authorList>
            <person name="Floudas D."/>
            <person name="Binder M."/>
            <person name="Riley R."/>
            <person name="Barry K."/>
            <person name="Blanchette R.A."/>
            <person name="Henrissat B."/>
            <person name="Martinez A.T."/>
            <person name="Otillar R."/>
            <person name="Spatafora J.W."/>
            <person name="Yadav J.S."/>
            <person name="Aerts A."/>
            <person name="Benoit I."/>
            <person name="Boyd A."/>
            <person name="Carlson A."/>
            <person name="Copeland A."/>
            <person name="Coutinho P.M."/>
            <person name="de Vries R.P."/>
            <person name="Ferreira P."/>
            <person name="Findley K."/>
            <person name="Foster B."/>
            <person name="Gaskell J."/>
            <person name="Glotzer D."/>
            <person name="Gorecki P."/>
            <person name="Heitman J."/>
            <person name="Hesse C."/>
            <person name="Hori C."/>
            <person name="Igarashi K."/>
            <person name="Jurgens J.A."/>
            <person name="Kallen N."/>
            <person name="Kersten P."/>
            <person name="Kohler A."/>
            <person name="Kuees U."/>
            <person name="Kumar T.K.A."/>
            <person name="Kuo A."/>
            <person name="LaButti K."/>
            <person name="Larrondo L.F."/>
            <person name="Lindquist E."/>
            <person name="Ling A."/>
            <person name="Lombard V."/>
            <person name="Lucas S."/>
            <person name="Lundell T."/>
            <person name="Martin R."/>
            <person name="McLaughlin D.J."/>
            <person name="Morgenstern I."/>
            <person name="Morin E."/>
            <person name="Murat C."/>
            <person name="Nagy L.G."/>
            <person name="Nolan M."/>
            <person name="Ohm R.A."/>
            <person name="Patyshakuliyeva A."/>
            <person name="Rokas A."/>
            <person name="Ruiz-Duenas F.J."/>
            <person name="Sabat G."/>
            <person name="Salamov A."/>
            <person name="Samejima M."/>
            <person name="Schmutz J."/>
            <person name="Slot J.C."/>
            <person name="St John F."/>
            <person name="Stenlid J."/>
            <person name="Sun H."/>
            <person name="Sun S."/>
            <person name="Syed K."/>
            <person name="Tsang A."/>
            <person name="Wiebenga A."/>
            <person name="Young D."/>
            <person name="Pisabarro A."/>
            <person name="Eastwood D.C."/>
            <person name="Martin F."/>
            <person name="Cullen D."/>
            <person name="Grigoriev I.V."/>
            <person name="Hibbett D.S."/>
        </authorList>
    </citation>
    <scope>NUCLEOTIDE SEQUENCE [LARGE SCALE GENOMIC DNA]</scope>
    <source>
        <strain evidence="3">TFB10046</strain>
    </source>
</reference>
<gene>
    <name evidence="2" type="ORF">AURDEDRAFT_108975</name>
</gene>
<dbReference type="PANTHER" id="PTHR13754:SF13">
    <property type="entry name" value="METALLO-BETA-LACTAMASE SUPERFAMILY PROTEIN (AFU_ORTHOLOGUE AFUA_3G07630)"/>
    <property type="match status" value="1"/>
</dbReference>
<dbReference type="eggNOG" id="ENOG502RYVC">
    <property type="taxonomic scope" value="Eukaryota"/>
</dbReference>
<dbReference type="PANTHER" id="PTHR13754">
    <property type="entry name" value="METALLO-BETA-LACTAMASE SUPERFAMILY PROTEIN"/>
    <property type="match status" value="1"/>
</dbReference>
<dbReference type="InParanoid" id="J0WT84"/>